<evidence type="ECO:0000256" key="4">
    <source>
        <dbReference type="PROSITE-ProRule" id="PRU00510"/>
    </source>
</evidence>
<dbReference type="PROSITE" id="PS01102">
    <property type="entry name" value="ZF_DKSA_1"/>
    <property type="match status" value="1"/>
</dbReference>
<dbReference type="OrthoDB" id="6064855at2"/>
<evidence type="ECO:0000313" key="7">
    <source>
        <dbReference type="EMBL" id="OEG72142.1"/>
    </source>
</evidence>
<comment type="caution">
    <text evidence="7">The sequence shown here is derived from an EMBL/GenBank/DDBJ whole genome shotgun (WGS) entry which is preliminary data.</text>
</comment>
<evidence type="ECO:0000256" key="1">
    <source>
        <dbReference type="ARBA" id="ARBA00022723"/>
    </source>
</evidence>
<keyword evidence="1" id="KW-0479">Metal-binding</keyword>
<dbReference type="STRING" id="23.BEL05_03895"/>
<feature type="zinc finger region" description="dksA C4-type" evidence="4">
    <location>
        <begin position="78"/>
        <end position="102"/>
    </location>
</feature>
<name>A0A1E5INN1_SHECO</name>
<keyword evidence="2" id="KW-0863">Zinc-finger</keyword>
<keyword evidence="3" id="KW-0862">Zinc</keyword>
<dbReference type="SUPFAM" id="SSF57716">
    <property type="entry name" value="Glucocorticoid receptor-like (DNA-binding domain)"/>
    <property type="match status" value="1"/>
</dbReference>
<dbReference type="GO" id="GO:0008270">
    <property type="term" value="F:zinc ion binding"/>
    <property type="evidence" value="ECO:0007669"/>
    <property type="project" value="UniProtKB-KW"/>
</dbReference>
<dbReference type="RefSeq" id="WP_028762092.1">
    <property type="nucleotide sequence ID" value="NZ_BPEU01000034.1"/>
</dbReference>
<dbReference type="InterPro" id="IPR020458">
    <property type="entry name" value="Znf_DskA_TraR_CS"/>
</dbReference>
<dbReference type="EMBL" id="MCBT01000048">
    <property type="protein sequence ID" value="OEG72142.1"/>
    <property type="molecule type" value="Genomic_DNA"/>
</dbReference>
<reference evidence="6 9" key="2">
    <citation type="submission" date="2021-05" db="EMBL/GenBank/DDBJ databases">
        <title>Molecular characterization for Shewanella algae harboring chromosomal blaOXA-55-like strains isolated from clinical and environment sample.</title>
        <authorList>
            <person name="Ohama Y."/>
            <person name="Aoki K."/>
            <person name="Harada S."/>
            <person name="Moriya K."/>
            <person name="Ishii Y."/>
            <person name="Tateda K."/>
        </authorList>
    </citation>
    <scope>NUCLEOTIDE SEQUENCE [LARGE SCALE GENOMIC DNA]</scope>
    <source>
        <strain evidence="6 9">MBTL60-118</strain>
    </source>
</reference>
<dbReference type="Proteomes" id="UP000773469">
    <property type="component" value="Unassembled WGS sequence"/>
</dbReference>
<dbReference type="EMBL" id="BPEU01000034">
    <property type="protein sequence ID" value="GIU45655.1"/>
    <property type="molecule type" value="Genomic_DNA"/>
</dbReference>
<feature type="domain" description="Zinc finger DksA/TraR C4-type" evidence="5">
    <location>
        <begin position="75"/>
        <end position="108"/>
    </location>
</feature>
<evidence type="ECO:0000259" key="5">
    <source>
        <dbReference type="Pfam" id="PF01258"/>
    </source>
</evidence>
<protein>
    <submittedName>
        <fullName evidence="7">Conjugal transfer protein TraR</fullName>
    </submittedName>
</protein>
<dbReference type="InterPro" id="IPR000962">
    <property type="entry name" value="Znf_DskA_TraR"/>
</dbReference>
<proteinExistence type="predicted"/>
<dbReference type="Proteomes" id="UP000095230">
    <property type="component" value="Unassembled WGS sequence"/>
</dbReference>
<evidence type="ECO:0000313" key="8">
    <source>
        <dbReference type="Proteomes" id="UP000095230"/>
    </source>
</evidence>
<keyword evidence="9" id="KW-1185">Reference proteome</keyword>
<dbReference type="Gene3D" id="1.20.120.910">
    <property type="entry name" value="DksA, coiled-coil domain"/>
    <property type="match status" value="1"/>
</dbReference>
<accession>A0A1E5INN1</accession>
<dbReference type="AlphaFoldDB" id="A0A1E5INN1"/>
<evidence type="ECO:0000313" key="6">
    <source>
        <dbReference type="EMBL" id="GIU45655.1"/>
    </source>
</evidence>
<evidence type="ECO:0000256" key="3">
    <source>
        <dbReference type="ARBA" id="ARBA00022833"/>
    </source>
</evidence>
<evidence type="ECO:0000256" key="2">
    <source>
        <dbReference type="ARBA" id="ARBA00022771"/>
    </source>
</evidence>
<reference evidence="7 8" key="1">
    <citation type="submission" date="2016-07" db="EMBL/GenBank/DDBJ databases">
        <title>Whole-genome of two Shewanella species isolated from a digestive organ of sea cucumber Apostichopus japonicus Selenka 1867.</title>
        <authorList>
            <person name="Hong H.-H."/>
            <person name="Choi H."/>
            <person name="Cheon S."/>
            <person name="Oh J.-S."/>
            <person name="Lee H.-G."/>
            <person name="Park C."/>
        </authorList>
    </citation>
    <scope>NUCLEOTIDE SEQUENCE [LARGE SCALE GENOMIC DNA]</scope>
    <source>
        <strain evidence="7 8">CSB03KR</strain>
    </source>
</reference>
<sequence>MSRSHIRHELSELEANLRKELGALLRLNHLSIDCESLSLSSLIDELTAAKLCDEPLFLKLTQLDAAMCQLDIDLYGLCSDCESEIEQQRIDANPLEQRCAQCAADHEHEHRQELRLTH</sequence>
<dbReference type="PROSITE" id="PS51128">
    <property type="entry name" value="ZF_DKSA_2"/>
    <property type="match status" value="1"/>
</dbReference>
<organism evidence="7 8">
    <name type="scientific">Shewanella colwelliana</name>
    <name type="common">Alteromonas colwelliana</name>
    <dbReference type="NCBI Taxonomy" id="23"/>
    <lineage>
        <taxon>Bacteria</taxon>
        <taxon>Pseudomonadati</taxon>
        <taxon>Pseudomonadota</taxon>
        <taxon>Gammaproteobacteria</taxon>
        <taxon>Alteromonadales</taxon>
        <taxon>Shewanellaceae</taxon>
        <taxon>Shewanella</taxon>
    </lineage>
</organism>
<evidence type="ECO:0000313" key="9">
    <source>
        <dbReference type="Proteomes" id="UP000773469"/>
    </source>
</evidence>
<gene>
    <name evidence="7" type="ORF">BEL05_03895</name>
    <name evidence="6" type="ORF">TUM3794_36440</name>
</gene>
<dbReference type="Pfam" id="PF01258">
    <property type="entry name" value="zf-dskA_traR"/>
    <property type="match status" value="1"/>
</dbReference>